<evidence type="ECO:0000313" key="2">
    <source>
        <dbReference type="Proteomes" id="UP000008385"/>
    </source>
</evidence>
<dbReference type="HOGENOM" id="CLU_027389_3_2_4"/>
<dbReference type="OrthoDB" id="9771433at2"/>
<proteinExistence type="predicted"/>
<dbReference type="InterPro" id="IPR040442">
    <property type="entry name" value="Pyrv_kinase-like_dom_sf"/>
</dbReference>
<protein>
    <submittedName>
        <fullName evidence="1">Cadidate carboxyvinyl-carboxyphosphonate phosphorylmutase (Carboxyphosphonoenolpyruvate phosphonomutase)</fullName>
    </submittedName>
</protein>
<dbReference type="Gene3D" id="3.20.20.60">
    <property type="entry name" value="Phosphoenolpyruvate-binding domains"/>
    <property type="match status" value="1"/>
</dbReference>
<keyword evidence="2" id="KW-1185">Reference proteome</keyword>
<dbReference type="PANTHER" id="PTHR42905:SF5">
    <property type="entry name" value="CARBOXYVINYL-CARBOXYPHOSPHONATE PHOSPHORYLMUTASE, CHLOROPLASTIC"/>
    <property type="match status" value="1"/>
</dbReference>
<dbReference type="eggNOG" id="COG2513">
    <property type="taxonomic scope" value="Bacteria"/>
</dbReference>
<dbReference type="Proteomes" id="UP000008385">
    <property type="component" value="Chromosome"/>
</dbReference>
<evidence type="ECO:0000313" key="1">
    <source>
        <dbReference type="EMBL" id="AEG92641.1"/>
    </source>
</evidence>
<dbReference type="InterPro" id="IPR039556">
    <property type="entry name" value="ICL/PEPM"/>
</dbReference>
<dbReference type="KEGG" id="rta:Rta_15490"/>
<dbReference type="CDD" id="cd00377">
    <property type="entry name" value="ICL_PEPM"/>
    <property type="match status" value="1"/>
</dbReference>
<dbReference type="SUPFAM" id="SSF51621">
    <property type="entry name" value="Phosphoenolpyruvate/pyruvate domain"/>
    <property type="match status" value="1"/>
</dbReference>
<reference evidence="1 2" key="2">
    <citation type="journal article" date="2011" name="PLoS ONE">
        <title>The Cyst-Dividing Bacterium Ramlibacter tataouinensis TTB310 Genome Reveals a Well-Stocked Toolbox for Adaptation to a Desert Environment.</title>
        <authorList>
            <person name="De Luca G."/>
            <person name="Barakat M."/>
            <person name="Ortet P."/>
            <person name="Fochesato S."/>
            <person name="Jourlin-Castelli C."/>
            <person name="Ansaldi M."/>
            <person name="Py B."/>
            <person name="Fichant G."/>
            <person name="Coutinho P.M."/>
            <person name="Voulhoux R."/>
            <person name="Bastien O."/>
            <person name="Marechal E."/>
            <person name="Henrissat B."/>
            <person name="Quentin Y."/>
            <person name="Noirot P."/>
            <person name="Filloux A."/>
            <person name="Mejean V."/>
            <person name="Dubow M.S."/>
            <person name="Barras F."/>
            <person name="Barbe V."/>
            <person name="Weissenbach J."/>
            <person name="Mihalcescu I."/>
            <person name="Vermeglio A."/>
            <person name="Achouak W."/>
            <person name="Heulin T."/>
        </authorList>
    </citation>
    <scope>NUCLEOTIDE SEQUENCE [LARGE SCALE GENOMIC DNA]</scope>
    <source>
        <strain evidence="2">ATCC BAA-407 / DSM 14655 / LMG 21543 / TTB310</strain>
    </source>
</reference>
<sequence>MTRKRASTRLRELIAQGPTLYIPGCYSAMSARVLESAGFDAVYMTGYGTSLSLTGLPDVGLTTMSEMVANARYIASAVGLPLIADADTGFGNAINVIRTVREYITAGVAGLHMEDQVNPKRCGHVAGRQVIPMEEAVGKVRAAVDTRDALDPDFVLIARTDARGASGGSLDEAIRRANAFLAAGADLAFIEGPTSREEVERICRAVEGPVFYNMTGVSPRLTLEEMRALGIAVCISPNAMLRSALGAMHDLAQQMRRDGPAAETRFMESFRQHPLGDLHTFAGFDQVRAWERDYLGEEAMRKYADSVGHLPE</sequence>
<dbReference type="PATRIC" id="fig|365046.3.peg.1581"/>
<reference evidence="2" key="1">
    <citation type="submission" date="2006-01" db="EMBL/GenBank/DDBJ databases">
        <title>Genome of the cyst-dividing bacterium Ramlibacter tataouinensis.</title>
        <authorList>
            <person name="Barakat M."/>
            <person name="Ortet P."/>
            <person name="De Luca G."/>
            <person name="Jourlin-Castelli C."/>
            <person name="Ansaldi M."/>
            <person name="Py B."/>
            <person name="Fichant G."/>
            <person name="Coutinho P."/>
            <person name="Voulhoux R."/>
            <person name="Bastien O."/>
            <person name="Roy S."/>
            <person name="Marechal E."/>
            <person name="Henrissat B."/>
            <person name="Quentin Y."/>
            <person name="Noirot P."/>
            <person name="Filloux A."/>
            <person name="Mejean V."/>
            <person name="DuBow M."/>
            <person name="Barras F."/>
            <person name="Heulin T."/>
        </authorList>
    </citation>
    <scope>NUCLEOTIDE SEQUENCE [LARGE SCALE GENOMIC DNA]</scope>
    <source>
        <strain evidence="2">ATCC BAA-407 / DSM 14655 / LMG 21543 / TTB310</strain>
    </source>
</reference>
<organism evidence="1 2">
    <name type="scientific">Ramlibacter tataouinensis (strain ATCC BAA-407 / DSM 14655 / LMG 21543 / TTB310)</name>
    <dbReference type="NCBI Taxonomy" id="365046"/>
    <lineage>
        <taxon>Bacteria</taxon>
        <taxon>Pseudomonadati</taxon>
        <taxon>Pseudomonadota</taxon>
        <taxon>Betaproteobacteria</taxon>
        <taxon>Burkholderiales</taxon>
        <taxon>Comamonadaceae</taxon>
        <taxon>Ramlibacter</taxon>
    </lineage>
</organism>
<name>F5Y4Y5_RAMTT</name>
<dbReference type="GO" id="GO:0016833">
    <property type="term" value="F:oxo-acid-lyase activity"/>
    <property type="evidence" value="ECO:0007669"/>
    <property type="project" value="UniProtKB-ARBA"/>
</dbReference>
<dbReference type="EMBL" id="CP000245">
    <property type="protein sequence ID" value="AEG92641.1"/>
    <property type="molecule type" value="Genomic_DNA"/>
</dbReference>
<dbReference type="STRING" id="365046.Rta_15490"/>
<dbReference type="RefSeq" id="WP_013900873.1">
    <property type="nucleotide sequence ID" value="NC_015677.1"/>
</dbReference>
<gene>
    <name evidence="1" type="primary">prpB</name>
    <name evidence="1" type="ordered locus">Rta_15490</name>
</gene>
<keyword evidence="1" id="KW-0670">Pyruvate</keyword>
<dbReference type="Pfam" id="PF13714">
    <property type="entry name" value="PEP_mutase"/>
    <property type="match status" value="1"/>
</dbReference>
<dbReference type="PANTHER" id="PTHR42905">
    <property type="entry name" value="PHOSPHOENOLPYRUVATE CARBOXYLASE"/>
    <property type="match status" value="1"/>
</dbReference>
<dbReference type="InterPro" id="IPR015813">
    <property type="entry name" value="Pyrv/PenolPyrv_kinase-like_dom"/>
</dbReference>
<dbReference type="AlphaFoldDB" id="F5Y4Y5"/>
<accession>F5Y4Y5</accession>